<dbReference type="EMBL" id="AP017457">
    <property type="protein sequence ID" value="BAU99355.1"/>
    <property type="molecule type" value="Genomic_DNA"/>
</dbReference>
<dbReference type="PANTHER" id="PTHR34980">
    <property type="entry name" value="INNER MEMBRANE PROTEIN-RELATED-RELATED"/>
    <property type="match status" value="1"/>
</dbReference>
<dbReference type="KEGG" id="amin:AUMI_18130"/>
<evidence type="ECO:0000313" key="3">
    <source>
        <dbReference type="Proteomes" id="UP000243847"/>
    </source>
</evidence>
<accession>A0A173LWK4</accession>
<evidence type="ECO:0000313" key="2">
    <source>
        <dbReference type="EMBL" id="BAU99355.1"/>
    </source>
</evidence>
<feature type="transmembrane region" description="Helical" evidence="1">
    <location>
        <begin position="50"/>
        <end position="70"/>
    </location>
</feature>
<sequence>MNFVESIKFGFSNYVNFQGRSRRSGFWYWYLFTVLVSLVFNVLSGGKSESFFGFLGGLAALAIFLPSLAYSVRRLHDINKSGWFILFALIPLVGWIFLLVWYVKDSDPADNRFGPNPKAA</sequence>
<dbReference type="InterPro" id="IPR008523">
    <property type="entry name" value="DUF805"/>
</dbReference>
<dbReference type="GeneID" id="80452006"/>
<keyword evidence="1" id="KW-0472">Membrane</keyword>
<dbReference type="AlphaFoldDB" id="A0A173LWK4"/>
<organism evidence="2 3">
    <name type="scientific">Aurantimicrobium minutum</name>
    <dbReference type="NCBI Taxonomy" id="708131"/>
    <lineage>
        <taxon>Bacteria</taxon>
        <taxon>Bacillati</taxon>
        <taxon>Actinomycetota</taxon>
        <taxon>Actinomycetes</taxon>
        <taxon>Micrococcales</taxon>
        <taxon>Microbacteriaceae</taxon>
        <taxon>Aurantimicrobium</taxon>
    </lineage>
</organism>
<reference evidence="2 3" key="1">
    <citation type="journal article" date="2016" name="Genome Announc.">
        <title>Complete Genome Sequence of Aurantimicrobium minutum Type Strain KNCT, a Planktonic Ultramicrobacterium Isolated from River Water.</title>
        <authorList>
            <person name="Nakai R."/>
            <person name="Fujisawa T."/>
            <person name="Nakamura Y."/>
            <person name="Nishide H."/>
            <person name="Uchiyama I."/>
            <person name="Baba T."/>
            <person name="Toyoda A."/>
            <person name="Fujiyama A."/>
            <person name="Naganuma T."/>
            <person name="Niki H."/>
        </authorList>
    </citation>
    <scope>NUCLEOTIDE SEQUENCE [LARGE SCALE GENOMIC DNA]</scope>
    <source>
        <strain evidence="2 3">KNC</strain>
    </source>
</reference>
<feature type="transmembrane region" description="Helical" evidence="1">
    <location>
        <begin position="26"/>
        <end position="44"/>
    </location>
</feature>
<evidence type="ECO:0000256" key="1">
    <source>
        <dbReference type="SAM" id="Phobius"/>
    </source>
</evidence>
<feature type="transmembrane region" description="Helical" evidence="1">
    <location>
        <begin position="82"/>
        <end position="103"/>
    </location>
</feature>
<keyword evidence="1" id="KW-0812">Transmembrane</keyword>
<dbReference type="Proteomes" id="UP000243847">
    <property type="component" value="Chromosome sequence1"/>
</dbReference>
<dbReference type="GO" id="GO:0005886">
    <property type="term" value="C:plasma membrane"/>
    <property type="evidence" value="ECO:0007669"/>
    <property type="project" value="TreeGrafter"/>
</dbReference>
<proteinExistence type="predicted"/>
<keyword evidence="1" id="KW-1133">Transmembrane helix</keyword>
<protein>
    <recommendedName>
        <fullName evidence="4">DUF805 domain-containing protein</fullName>
    </recommendedName>
</protein>
<dbReference type="Pfam" id="PF05656">
    <property type="entry name" value="DUF805"/>
    <property type="match status" value="1"/>
</dbReference>
<evidence type="ECO:0008006" key="4">
    <source>
        <dbReference type="Google" id="ProtNLM"/>
    </source>
</evidence>
<dbReference type="OrthoDB" id="9812349at2"/>
<dbReference type="RefSeq" id="WP_096381656.1">
    <property type="nucleotide sequence ID" value="NZ_AP017457.1"/>
</dbReference>
<name>A0A173LWK4_9MICO</name>
<gene>
    <name evidence="2" type="ORF">AUMI_18130</name>
</gene>
<dbReference type="PANTHER" id="PTHR34980:SF2">
    <property type="entry name" value="INNER MEMBRANE PROTEIN YHAH-RELATED"/>
    <property type="match status" value="1"/>
</dbReference>